<gene>
    <name evidence="2" type="ORF">F8566_06675</name>
</gene>
<dbReference type="RefSeq" id="WP_151559074.1">
    <property type="nucleotide sequence ID" value="NZ_WBMT01000003.1"/>
</dbReference>
<dbReference type="AlphaFoldDB" id="A0A6H9Z987"/>
<proteinExistence type="predicted"/>
<dbReference type="Proteomes" id="UP000468735">
    <property type="component" value="Unassembled WGS sequence"/>
</dbReference>
<keyword evidence="3" id="KW-1185">Reference proteome</keyword>
<evidence type="ECO:0000313" key="3">
    <source>
        <dbReference type="Proteomes" id="UP000468735"/>
    </source>
</evidence>
<organism evidence="2 3">
    <name type="scientific">Actinomadura rudentiformis</name>
    <dbReference type="NCBI Taxonomy" id="359158"/>
    <lineage>
        <taxon>Bacteria</taxon>
        <taxon>Bacillati</taxon>
        <taxon>Actinomycetota</taxon>
        <taxon>Actinomycetes</taxon>
        <taxon>Streptosporangiales</taxon>
        <taxon>Thermomonosporaceae</taxon>
        <taxon>Actinomadura</taxon>
    </lineage>
</organism>
<dbReference type="OrthoDB" id="3190646at2"/>
<accession>A0A6H9Z987</accession>
<dbReference type="EMBL" id="WBMT01000003">
    <property type="protein sequence ID" value="KAB2350674.1"/>
    <property type="molecule type" value="Genomic_DNA"/>
</dbReference>
<evidence type="ECO:0000259" key="1">
    <source>
        <dbReference type="Pfam" id="PF13672"/>
    </source>
</evidence>
<dbReference type="InterPro" id="IPR001932">
    <property type="entry name" value="PPM-type_phosphatase-like_dom"/>
</dbReference>
<comment type="caution">
    <text evidence="2">The sequence shown here is derived from an EMBL/GenBank/DDBJ whole genome shotgun (WGS) entry which is preliminary data.</text>
</comment>
<dbReference type="Pfam" id="PF13672">
    <property type="entry name" value="PP2C_2"/>
    <property type="match status" value="1"/>
</dbReference>
<evidence type="ECO:0000313" key="2">
    <source>
        <dbReference type="EMBL" id="KAB2350674.1"/>
    </source>
</evidence>
<sequence length="246" mass="26703">MQVSYASEATPGRGNEDYIVAGPGWVVVLDGATARPGVESGCVHDPAWLVRRLGAEIGARLVLENGAPLAHLLADSIKGVRELHTGACDLDNPDSPSSTVALLRRAGDRVQWLVLADSPVLLDLGDEIRVIRDGRVDELPSYTDEAVRAARNSPGGFWVASTRPEAAYEALAGEISVDRVRRAALLSDGAARLVERFGRIGWRELFDLLDQAGPREVIRRTREAEATETLLRGKRYDDATAVLVRF</sequence>
<name>A0A6H9Z987_9ACTN</name>
<reference evidence="2 3" key="1">
    <citation type="submission" date="2019-09" db="EMBL/GenBank/DDBJ databases">
        <title>Actinomadura physcomitrii sp. nov., a novel actinomycete isolated from moss [Physcomitrium sphaericum (Ludw) Fuernr].</title>
        <authorList>
            <person name="Zhuang X."/>
            <person name="Liu C."/>
        </authorList>
    </citation>
    <scope>NUCLEOTIDE SEQUENCE [LARGE SCALE GENOMIC DNA]</scope>
    <source>
        <strain evidence="2 3">HMC1</strain>
    </source>
</reference>
<feature type="domain" description="PPM-type phosphatase" evidence="1">
    <location>
        <begin position="25"/>
        <end position="194"/>
    </location>
</feature>
<protein>
    <submittedName>
        <fullName evidence="2">Protein phosphatase 2C domain-containing protein</fullName>
    </submittedName>
</protein>